<feature type="transmembrane region" description="Helical" evidence="1">
    <location>
        <begin position="256"/>
        <end position="274"/>
    </location>
</feature>
<feature type="transmembrane region" description="Helical" evidence="1">
    <location>
        <begin position="73"/>
        <end position="92"/>
    </location>
</feature>
<dbReference type="RefSeq" id="WP_139085769.1">
    <property type="nucleotide sequence ID" value="NZ_VDFR01000004.1"/>
</dbReference>
<reference evidence="3 5" key="1">
    <citation type="submission" date="2019-05" db="EMBL/GenBank/DDBJ databases">
        <title>Mumia sp. nov., isolated from the intestinal contents of plateau pika (Ochotona curzoniae) in the Qinghai-Tibet plateau of China.</title>
        <authorList>
            <person name="Tian Z."/>
        </authorList>
    </citation>
    <scope>NUCLEOTIDE SEQUENCE [LARGE SCALE GENOMIC DNA]</scope>
    <source>
        <strain evidence="5">527</strain>
        <strain evidence="3">Z527</strain>
    </source>
</reference>
<protein>
    <submittedName>
        <fullName evidence="3">Phosphatase PAP2 family protein</fullName>
    </submittedName>
</protein>
<feature type="transmembrane region" description="Helical" evidence="1">
    <location>
        <begin position="21"/>
        <end position="44"/>
    </location>
</feature>
<dbReference type="InterPro" id="IPR036938">
    <property type="entry name" value="PAP2/HPO_sf"/>
</dbReference>
<dbReference type="SUPFAM" id="SSF48317">
    <property type="entry name" value="Acid phosphatase/Vanadium-dependent haloperoxidase"/>
    <property type="match status" value="1"/>
</dbReference>
<dbReference type="OrthoDB" id="3240395at2"/>
<accession>A0A5C4N327</accession>
<organism evidence="3 5">
    <name type="scientific">Mumia zhuanghuii</name>
    <dbReference type="NCBI Taxonomy" id="2585211"/>
    <lineage>
        <taxon>Bacteria</taxon>
        <taxon>Bacillati</taxon>
        <taxon>Actinomycetota</taxon>
        <taxon>Actinomycetes</taxon>
        <taxon>Propionibacteriales</taxon>
        <taxon>Nocardioidaceae</taxon>
        <taxon>Mumia</taxon>
    </lineage>
</organism>
<evidence type="ECO:0000259" key="2">
    <source>
        <dbReference type="Pfam" id="PF01569"/>
    </source>
</evidence>
<feature type="transmembrane region" description="Helical" evidence="1">
    <location>
        <begin position="191"/>
        <end position="209"/>
    </location>
</feature>
<comment type="caution">
    <text evidence="3">The sequence shown here is derived from an EMBL/GenBank/DDBJ whole genome shotgun (WGS) entry which is preliminary data.</text>
</comment>
<evidence type="ECO:0000256" key="1">
    <source>
        <dbReference type="SAM" id="Phobius"/>
    </source>
</evidence>
<feature type="transmembrane region" description="Helical" evidence="1">
    <location>
        <begin position="221"/>
        <end position="244"/>
    </location>
</feature>
<dbReference type="Pfam" id="PF01569">
    <property type="entry name" value="PAP2"/>
    <property type="match status" value="1"/>
</dbReference>
<keyword evidence="1" id="KW-1133">Transmembrane helix</keyword>
<keyword evidence="1" id="KW-0472">Membrane</keyword>
<dbReference type="AlphaFoldDB" id="A0A5C4N327"/>
<proteinExistence type="predicted"/>
<dbReference type="EMBL" id="VDFR01000004">
    <property type="protein sequence ID" value="TNC52190.1"/>
    <property type="molecule type" value="Genomic_DNA"/>
</dbReference>
<feature type="transmembrane region" description="Helical" evidence="1">
    <location>
        <begin position="99"/>
        <end position="119"/>
    </location>
</feature>
<evidence type="ECO:0000313" key="3">
    <source>
        <dbReference type="EMBL" id="TNC51338.1"/>
    </source>
</evidence>
<feature type="domain" description="Phosphatidic acid phosphatase type 2/haloperoxidase" evidence="2">
    <location>
        <begin position="135"/>
        <end position="203"/>
    </location>
</feature>
<dbReference type="InterPro" id="IPR000326">
    <property type="entry name" value="PAP2/HPO"/>
</dbReference>
<dbReference type="EMBL" id="VDFR01000009">
    <property type="protein sequence ID" value="TNC51338.1"/>
    <property type="molecule type" value="Genomic_DNA"/>
</dbReference>
<sequence>MASPTVARAPSAGQKPHRGRTLVSALGLFVLSFAALVMMVSYLIDNPRGQRIDQQAMEAVYARRDALDQLLSVLGYLSIGTMAIAMLVLVAMAVLRRRFAAALAAVIVVAGANVTTQVLKRGILDRPDHGYGWHVNSLPSGHTTAAISLVIAGLLVAPTALRGLVVLLGSAAVVLTGVSTVVAGWHRPSDVVAALAVGLLWGSGAVFLLAIRRSGPPTGGFVPSVGWGLLGATAAGILLLFIGVRPYGGWSGVGPAAGVMVVIGLAVTLVVAVFDRISSVFAR</sequence>
<dbReference type="Proteomes" id="UP000306740">
    <property type="component" value="Unassembled WGS sequence"/>
</dbReference>
<keyword evidence="1" id="KW-0812">Transmembrane</keyword>
<evidence type="ECO:0000313" key="4">
    <source>
        <dbReference type="EMBL" id="TNC52190.1"/>
    </source>
</evidence>
<name>A0A5C4N327_9ACTN</name>
<feature type="transmembrane region" description="Helical" evidence="1">
    <location>
        <begin position="139"/>
        <end position="157"/>
    </location>
</feature>
<evidence type="ECO:0000313" key="5">
    <source>
        <dbReference type="Proteomes" id="UP000306740"/>
    </source>
</evidence>
<gene>
    <name evidence="4" type="ORF">FHE65_01020</name>
    <name evidence="3" type="ORF">FHE65_02235</name>
</gene>
<feature type="transmembrane region" description="Helical" evidence="1">
    <location>
        <begin position="164"/>
        <end position="185"/>
    </location>
</feature>
<dbReference type="Gene3D" id="1.20.144.10">
    <property type="entry name" value="Phosphatidic acid phosphatase type 2/haloperoxidase"/>
    <property type="match status" value="1"/>
</dbReference>